<name>A0AA45WVE3_9CLOT</name>
<proteinExistence type="predicted"/>
<keyword evidence="2" id="KW-1185">Reference proteome</keyword>
<dbReference type="AlphaFoldDB" id="A0AA45WVE3"/>
<evidence type="ECO:0000313" key="1">
    <source>
        <dbReference type="EMBL" id="SMP53442.1"/>
    </source>
</evidence>
<dbReference type="InterPro" id="IPR036388">
    <property type="entry name" value="WH-like_DNA-bd_sf"/>
</dbReference>
<dbReference type="GO" id="GO:0008168">
    <property type="term" value="F:methyltransferase activity"/>
    <property type="evidence" value="ECO:0007669"/>
    <property type="project" value="UniProtKB-KW"/>
</dbReference>
<accession>A0AA45WVE3</accession>
<reference evidence="1" key="1">
    <citation type="submission" date="2017-05" db="EMBL/GenBank/DDBJ databases">
        <authorList>
            <person name="Varghese N."/>
            <person name="Submissions S."/>
        </authorList>
    </citation>
    <scope>NUCLEOTIDE SEQUENCE</scope>
    <source>
        <strain evidence="1">Su22</strain>
    </source>
</reference>
<keyword evidence="1" id="KW-0808">Transferase</keyword>
<protein>
    <submittedName>
        <fullName evidence="1">6-O-methylguanine DNA methyltransferase, DNA binding domain</fullName>
    </submittedName>
</protein>
<organism evidence="1 2">
    <name type="scientific">Anoxynatronum buryatiense</name>
    <dbReference type="NCBI Taxonomy" id="489973"/>
    <lineage>
        <taxon>Bacteria</taxon>
        <taxon>Bacillati</taxon>
        <taxon>Bacillota</taxon>
        <taxon>Clostridia</taxon>
        <taxon>Eubacteriales</taxon>
        <taxon>Clostridiaceae</taxon>
        <taxon>Anoxynatronum</taxon>
    </lineage>
</organism>
<comment type="caution">
    <text evidence="1">The sequence shown here is derived from an EMBL/GenBank/DDBJ whole genome shotgun (WGS) entry which is preliminary data.</text>
</comment>
<dbReference type="GO" id="GO:0032259">
    <property type="term" value="P:methylation"/>
    <property type="evidence" value="ECO:0007669"/>
    <property type="project" value="UniProtKB-KW"/>
</dbReference>
<dbReference type="RefSeq" id="WP_283408950.1">
    <property type="nucleotide sequence ID" value="NZ_FXUF01000005.1"/>
</dbReference>
<dbReference type="Gene3D" id="1.10.10.10">
    <property type="entry name" value="Winged helix-like DNA-binding domain superfamily/Winged helix DNA-binding domain"/>
    <property type="match status" value="1"/>
</dbReference>
<sequence length="163" mass="18744">MPKKSFNEKLNHSGDLPKIEFVGHDNKMAKRFGCGNMLIAAPVEYDEVMKRIPEGELITSHEIRDYLAQKHGADFTCQLTAGIFINIVANASQEREDLGSKEITPYWRTLKKDGELNEKYPGGIDQQKMLLEMEGHEVIKKGKRYFVKDYEKALSQSHKEEER</sequence>
<dbReference type="EMBL" id="FXUF01000005">
    <property type="protein sequence ID" value="SMP53442.1"/>
    <property type="molecule type" value="Genomic_DNA"/>
</dbReference>
<dbReference type="Proteomes" id="UP001158066">
    <property type="component" value="Unassembled WGS sequence"/>
</dbReference>
<gene>
    <name evidence="1" type="ORF">SAMN06296020_10518</name>
</gene>
<evidence type="ECO:0000313" key="2">
    <source>
        <dbReference type="Proteomes" id="UP001158066"/>
    </source>
</evidence>
<keyword evidence="1" id="KW-0489">Methyltransferase</keyword>